<dbReference type="Proteomes" id="UP000521676">
    <property type="component" value="Unassembled WGS sequence"/>
</dbReference>
<dbReference type="Gene3D" id="1.10.510.10">
    <property type="entry name" value="Transferase(Phosphotransferase) domain 1"/>
    <property type="match status" value="1"/>
</dbReference>
<dbReference type="PROSITE" id="PS00108">
    <property type="entry name" value="PROTEIN_KINASE_ST"/>
    <property type="match status" value="1"/>
</dbReference>
<dbReference type="PANTHER" id="PTHR24348">
    <property type="entry name" value="SERINE/THREONINE-PROTEIN KINASE UNC-51-RELATED"/>
    <property type="match status" value="1"/>
</dbReference>
<dbReference type="InterPro" id="IPR045269">
    <property type="entry name" value="Atg1-like"/>
</dbReference>
<evidence type="ECO:0000313" key="8">
    <source>
        <dbReference type="EMBL" id="WJW70112.1"/>
    </source>
</evidence>
<organism evidence="7 9">
    <name type="scientific">Candidatus Chlorohelix allophototropha</name>
    <dbReference type="NCBI Taxonomy" id="3003348"/>
    <lineage>
        <taxon>Bacteria</taxon>
        <taxon>Bacillati</taxon>
        <taxon>Chloroflexota</taxon>
        <taxon>Chloroflexia</taxon>
        <taxon>Candidatus Chloroheliales</taxon>
        <taxon>Candidatus Chloroheliaceae</taxon>
        <taxon>Candidatus Chlorohelix</taxon>
    </lineage>
</organism>
<feature type="region of interest" description="Disordered" evidence="4">
    <location>
        <begin position="449"/>
        <end position="484"/>
    </location>
</feature>
<keyword evidence="7" id="KW-0723">Serine/threonine-protein kinase</keyword>
<evidence type="ECO:0000256" key="1">
    <source>
        <dbReference type="ARBA" id="ARBA00022741"/>
    </source>
</evidence>
<keyword evidence="2 3" id="KW-0067">ATP-binding</keyword>
<dbReference type="AlphaFoldDB" id="A0A8T7MAY7"/>
<keyword evidence="5" id="KW-1133">Transmembrane helix</keyword>
<feature type="binding site" evidence="3">
    <location>
        <position position="52"/>
    </location>
    <ligand>
        <name>ATP</name>
        <dbReference type="ChEBI" id="CHEBI:30616"/>
    </ligand>
</feature>
<dbReference type="GO" id="GO:0004674">
    <property type="term" value="F:protein serine/threonine kinase activity"/>
    <property type="evidence" value="ECO:0007669"/>
    <property type="project" value="UniProtKB-KW"/>
</dbReference>
<keyword evidence="5" id="KW-0472">Membrane</keyword>
<name>A0A8T7MAY7_9CHLR</name>
<geneLocation type="plasmid" evidence="8 10">
    <name>unnamed1</name>
</geneLocation>
<dbReference type="RefSeq" id="WP_341471994.1">
    <property type="nucleotide sequence ID" value="NZ_CP128401.1"/>
</dbReference>
<dbReference type="Proteomes" id="UP001431572">
    <property type="component" value="Plasmid unnamed1"/>
</dbReference>
<keyword evidence="10" id="KW-1185">Reference proteome</keyword>
<dbReference type="EMBL" id="JACATZ010000019">
    <property type="protein sequence ID" value="NWJ49183.1"/>
    <property type="molecule type" value="Genomic_DNA"/>
</dbReference>
<accession>A0A8T7MAY7</accession>
<keyword evidence="7" id="KW-0418">Kinase</keyword>
<keyword evidence="5" id="KW-0812">Transmembrane</keyword>
<feature type="transmembrane region" description="Helical" evidence="5">
    <location>
        <begin position="338"/>
        <end position="358"/>
    </location>
</feature>
<keyword evidence="8" id="KW-0614">Plasmid</keyword>
<evidence type="ECO:0000256" key="3">
    <source>
        <dbReference type="PROSITE-ProRule" id="PRU10141"/>
    </source>
</evidence>
<reference evidence="8" key="2">
    <citation type="journal article" date="2024" name="Nature">
        <title>Anoxygenic phototroph of the Chloroflexota uses a type I reaction centre.</title>
        <authorList>
            <person name="Tsuji J.M."/>
            <person name="Shaw N.A."/>
            <person name="Nagashima S."/>
            <person name="Venkiteswaran J.J."/>
            <person name="Schiff S.L."/>
            <person name="Watanabe T."/>
            <person name="Fukui M."/>
            <person name="Hanada S."/>
            <person name="Tank M."/>
            <person name="Neufeld J.D."/>
        </authorList>
    </citation>
    <scope>NUCLEOTIDE SEQUENCE</scope>
    <source>
        <strain evidence="8">L227-S17</strain>
        <plasmid evidence="8 10">unnamed1</plasmid>
    </source>
</reference>
<dbReference type="EMBL" id="CP128401">
    <property type="protein sequence ID" value="WJW70112.1"/>
    <property type="molecule type" value="Genomic_DNA"/>
</dbReference>
<evidence type="ECO:0000256" key="5">
    <source>
        <dbReference type="SAM" id="Phobius"/>
    </source>
</evidence>
<evidence type="ECO:0000259" key="6">
    <source>
        <dbReference type="PROSITE" id="PS50011"/>
    </source>
</evidence>
<keyword evidence="7" id="KW-0808">Transferase</keyword>
<dbReference type="InterPro" id="IPR017441">
    <property type="entry name" value="Protein_kinase_ATP_BS"/>
</dbReference>
<dbReference type="SUPFAM" id="SSF56112">
    <property type="entry name" value="Protein kinase-like (PK-like)"/>
    <property type="match status" value="1"/>
</dbReference>
<evidence type="ECO:0000313" key="10">
    <source>
        <dbReference type="Proteomes" id="UP001431572"/>
    </source>
</evidence>
<sequence>MSNTYTVVKELQTGYQIDKYILEERLGRGGGGEVWLAHHQNKNLATIKYAIKFLINPGPREQNRFEQEMKILAHLARNPHIIKASDCGEFSATIQEKNSVTKKVIDERKWQKLPFLVMEYAENGDLSSRISKNLSTYEIAGYLEQIAAGLDYAHKEGYIHRDLKPSNLLLDSQYTIKIADFGIAHDENYELTPSNIKLGTPEYMAPEQFFDAKRVGKATDIYSLGVIAFQLLTGKLPFGSRNEGRSYGELENARTKATIPQLKLYKLGLPSGLQTVIDKVLAKEPRNRYQTAGAFATAFRKALVPDKFPPLPDRTEPITPSEQYQVVLPTRRRILSGWLGVTVVSLLIVAGIMTMQALNSNAGNATPTPTSKATTFPVTQTLIDSATPTLLTKATAMLSVTSAITTLPITTVAAPTIAPEPTSTAIPPKLPTPVPIIVLTIAPTSKATTASIPVGLPTPTPGYGGTPPTPTPGYGGAPPTPTPG</sequence>
<dbReference type="GO" id="GO:0005737">
    <property type="term" value="C:cytoplasm"/>
    <property type="evidence" value="ECO:0007669"/>
    <property type="project" value="TreeGrafter"/>
</dbReference>
<dbReference type="SMART" id="SM00220">
    <property type="entry name" value="S_TKc"/>
    <property type="match status" value="1"/>
</dbReference>
<gene>
    <name evidence="7" type="ORF">HXX08_25275</name>
    <name evidence="8" type="ORF">OZ401_004615</name>
</gene>
<proteinExistence type="predicted"/>
<dbReference type="Pfam" id="PF00069">
    <property type="entry name" value="Pkinase"/>
    <property type="match status" value="1"/>
</dbReference>
<dbReference type="InterPro" id="IPR011009">
    <property type="entry name" value="Kinase-like_dom_sf"/>
</dbReference>
<reference evidence="7 9" key="1">
    <citation type="submission" date="2020-06" db="EMBL/GenBank/DDBJ databases">
        <title>Anoxygenic phototrophic Chloroflexota member uses a Type I reaction center.</title>
        <authorList>
            <person name="Tsuji J.M."/>
            <person name="Shaw N.A."/>
            <person name="Nagashima S."/>
            <person name="Venkiteswaran J."/>
            <person name="Schiff S.L."/>
            <person name="Hanada S."/>
            <person name="Tank M."/>
            <person name="Neufeld J.D."/>
        </authorList>
    </citation>
    <scope>NUCLEOTIDE SEQUENCE [LARGE SCALE GENOMIC DNA]</scope>
    <source>
        <strain evidence="7">L227-S17</strain>
    </source>
</reference>
<dbReference type="PROSITE" id="PS50011">
    <property type="entry name" value="PROTEIN_KINASE_DOM"/>
    <property type="match status" value="1"/>
</dbReference>
<protein>
    <submittedName>
        <fullName evidence="7 8">Protein kinase</fullName>
    </submittedName>
</protein>
<dbReference type="PROSITE" id="PS00107">
    <property type="entry name" value="PROTEIN_KINASE_ATP"/>
    <property type="match status" value="1"/>
</dbReference>
<evidence type="ECO:0000313" key="9">
    <source>
        <dbReference type="Proteomes" id="UP000521676"/>
    </source>
</evidence>
<evidence type="ECO:0000256" key="2">
    <source>
        <dbReference type="ARBA" id="ARBA00022840"/>
    </source>
</evidence>
<dbReference type="InterPro" id="IPR000719">
    <property type="entry name" value="Prot_kinase_dom"/>
</dbReference>
<dbReference type="PANTHER" id="PTHR24348:SF68">
    <property type="entry name" value="SERINE_THREONINE-PROTEIN KINASE ATG1C"/>
    <property type="match status" value="1"/>
</dbReference>
<dbReference type="GO" id="GO:0005524">
    <property type="term" value="F:ATP binding"/>
    <property type="evidence" value="ECO:0007669"/>
    <property type="project" value="UniProtKB-UniRule"/>
</dbReference>
<feature type="domain" description="Protein kinase" evidence="6">
    <location>
        <begin position="20"/>
        <end position="300"/>
    </location>
</feature>
<keyword evidence="1 3" id="KW-0547">Nucleotide-binding</keyword>
<dbReference type="InterPro" id="IPR008271">
    <property type="entry name" value="Ser/Thr_kinase_AS"/>
</dbReference>
<evidence type="ECO:0000313" key="7">
    <source>
        <dbReference type="EMBL" id="NWJ49183.1"/>
    </source>
</evidence>
<evidence type="ECO:0000256" key="4">
    <source>
        <dbReference type="SAM" id="MobiDB-lite"/>
    </source>
</evidence>
<dbReference type="CDD" id="cd14014">
    <property type="entry name" value="STKc_PknB_like"/>
    <property type="match status" value="1"/>
</dbReference>